<dbReference type="InterPro" id="IPR036388">
    <property type="entry name" value="WH-like_DNA-bd_sf"/>
</dbReference>
<comment type="subcellular location">
    <subcellularLocation>
        <location evidence="1 5">Cytoplasm</location>
    </subcellularLocation>
</comment>
<dbReference type="Pfam" id="PF21981">
    <property type="entry name" value="RecX_HTH3"/>
    <property type="match status" value="2"/>
</dbReference>
<organism evidence="9 10">
    <name type="scientific">Clostridium niameyense</name>
    <dbReference type="NCBI Taxonomy" id="1622073"/>
    <lineage>
        <taxon>Bacteria</taxon>
        <taxon>Bacillati</taxon>
        <taxon>Bacillota</taxon>
        <taxon>Clostridia</taxon>
        <taxon>Eubacteriales</taxon>
        <taxon>Clostridiaceae</taxon>
        <taxon>Clostridium</taxon>
    </lineage>
</organism>
<dbReference type="Pfam" id="PF02631">
    <property type="entry name" value="RecX_HTH2"/>
    <property type="match status" value="1"/>
</dbReference>
<evidence type="ECO:0000256" key="5">
    <source>
        <dbReference type="HAMAP-Rule" id="MF_01114"/>
    </source>
</evidence>
<evidence type="ECO:0000259" key="6">
    <source>
        <dbReference type="Pfam" id="PF02631"/>
    </source>
</evidence>
<feature type="domain" description="RecX third three-helical" evidence="7">
    <location>
        <begin position="234"/>
        <end position="271"/>
    </location>
</feature>
<dbReference type="Pfam" id="PF21982">
    <property type="entry name" value="RecX_HTH1"/>
    <property type="match status" value="1"/>
</dbReference>
<dbReference type="GO" id="GO:0006282">
    <property type="term" value="P:regulation of DNA repair"/>
    <property type="evidence" value="ECO:0007669"/>
    <property type="project" value="UniProtKB-UniRule"/>
</dbReference>
<comment type="similarity">
    <text evidence="2 5">Belongs to the RecX family.</text>
</comment>
<dbReference type="PANTHER" id="PTHR33602">
    <property type="entry name" value="REGULATORY PROTEIN RECX FAMILY PROTEIN"/>
    <property type="match status" value="1"/>
</dbReference>
<dbReference type="RefSeq" id="WP_163249549.1">
    <property type="nucleotide sequence ID" value="NZ_SXDP01000009.1"/>
</dbReference>
<evidence type="ECO:0000256" key="3">
    <source>
        <dbReference type="ARBA" id="ARBA00018111"/>
    </source>
</evidence>
<dbReference type="GO" id="GO:0005737">
    <property type="term" value="C:cytoplasm"/>
    <property type="evidence" value="ECO:0007669"/>
    <property type="project" value="UniProtKB-SubCell"/>
</dbReference>
<dbReference type="NCBIfam" id="NF001058">
    <property type="entry name" value="PRK00117.4-1"/>
    <property type="match status" value="1"/>
</dbReference>
<dbReference type="EMBL" id="SXDP01000009">
    <property type="protein sequence ID" value="NEZ47602.1"/>
    <property type="molecule type" value="Genomic_DNA"/>
</dbReference>
<dbReference type="InterPro" id="IPR053925">
    <property type="entry name" value="RecX_HTH_3rd"/>
</dbReference>
<evidence type="ECO:0000256" key="2">
    <source>
        <dbReference type="ARBA" id="ARBA00009695"/>
    </source>
</evidence>
<evidence type="ECO:0000256" key="4">
    <source>
        <dbReference type="ARBA" id="ARBA00022490"/>
    </source>
</evidence>
<dbReference type="HAMAP" id="MF_01114">
    <property type="entry name" value="RecX"/>
    <property type="match status" value="1"/>
</dbReference>
<evidence type="ECO:0000259" key="8">
    <source>
        <dbReference type="Pfam" id="PF21982"/>
    </source>
</evidence>
<reference evidence="9 10" key="1">
    <citation type="submission" date="2019-04" db="EMBL/GenBank/DDBJ databases">
        <title>Genome sequencing of Clostridium botulinum Groups I-IV and Clostridium butyricum.</title>
        <authorList>
            <person name="Brunt J."/>
            <person name="Van Vliet A.H.M."/>
            <person name="Stringer S.C."/>
            <person name="Carter A.T."/>
            <person name="Peck M.W."/>
        </authorList>
    </citation>
    <scope>NUCLEOTIDE SEQUENCE [LARGE SCALE GENOMIC DNA]</scope>
    <source>
        <strain evidence="9 10">IFR 18/094</strain>
    </source>
</reference>
<dbReference type="PANTHER" id="PTHR33602:SF1">
    <property type="entry name" value="REGULATORY PROTEIN RECX FAMILY PROTEIN"/>
    <property type="match status" value="1"/>
</dbReference>
<dbReference type="InterPro" id="IPR053924">
    <property type="entry name" value="RecX_HTH_2nd"/>
</dbReference>
<evidence type="ECO:0000256" key="1">
    <source>
        <dbReference type="ARBA" id="ARBA00004496"/>
    </source>
</evidence>
<dbReference type="Gene3D" id="1.10.10.10">
    <property type="entry name" value="Winged helix-like DNA-binding domain superfamily/Winged helix DNA-binding domain"/>
    <property type="match status" value="4"/>
</dbReference>
<dbReference type="NCBIfam" id="NF010732">
    <property type="entry name" value="PRK14134.1"/>
    <property type="match status" value="1"/>
</dbReference>
<comment type="caution">
    <text evidence="9">The sequence shown here is derived from an EMBL/GenBank/DDBJ whole genome shotgun (WGS) entry which is preliminary data.</text>
</comment>
<sequence length="278" mass="33610">MDKVITKIEWQKRNKDRVNIYINEEFAFACSGELIYYHNLKKGLKVDEDKLSSIIKEDNYMKCKNYSLKLIEKSLKTEKYIEDKLKEKEYTNDCIKRVMEFLKSYNFIDDSRYVDLFIREKINSCGRNKIRYSLLKKGIKEELLNSKISDIDIGKEGVVAYKLAYKKYDIISKREKNLMKIYKKIWDYLIYRGYTLSVIENVVNKLKKNNISLVENKREERKYNIDEIYNIATRRYNIIIKSERDEQKIYRKLYNYLLRRGYGFEEVKKVVNSVIHKT</sequence>
<proteinExistence type="inferred from homology"/>
<evidence type="ECO:0000259" key="7">
    <source>
        <dbReference type="Pfam" id="PF21981"/>
    </source>
</evidence>
<name>A0A6M0RBP2_9CLOT</name>
<comment type="function">
    <text evidence="5">Modulates RecA activity.</text>
</comment>
<feature type="domain" description="RecX third three-helical" evidence="7">
    <location>
        <begin position="160"/>
        <end position="203"/>
    </location>
</feature>
<evidence type="ECO:0000313" key="9">
    <source>
        <dbReference type="EMBL" id="NEZ47602.1"/>
    </source>
</evidence>
<feature type="domain" description="RecX first three-helical" evidence="8">
    <location>
        <begin position="63"/>
        <end position="102"/>
    </location>
</feature>
<dbReference type="Proteomes" id="UP000473885">
    <property type="component" value="Unassembled WGS sequence"/>
</dbReference>
<accession>A0A6M0RBP2</accession>
<feature type="domain" description="RecX second three-helical" evidence="6">
    <location>
        <begin position="109"/>
        <end position="143"/>
    </location>
</feature>
<keyword evidence="10" id="KW-1185">Reference proteome</keyword>
<dbReference type="InterPro" id="IPR003783">
    <property type="entry name" value="Regulatory_RecX"/>
</dbReference>
<protein>
    <recommendedName>
        <fullName evidence="3 5">Regulatory protein RecX</fullName>
    </recommendedName>
</protein>
<dbReference type="InterPro" id="IPR053926">
    <property type="entry name" value="RecX_HTH_1st"/>
</dbReference>
<evidence type="ECO:0000313" key="10">
    <source>
        <dbReference type="Proteomes" id="UP000473885"/>
    </source>
</evidence>
<dbReference type="AlphaFoldDB" id="A0A6M0RBP2"/>
<keyword evidence="4 5" id="KW-0963">Cytoplasm</keyword>
<gene>
    <name evidence="5 9" type="primary">recX</name>
    <name evidence="9" type="ORF">FDF74_10405</name>
</gene>